<reference evidence="2" key="1">
    <citation type="journal article" date="2022" name="Mol. Ecol. Resour.">
        <title>The genomes of chicory, endive, great burdock and yacon provide insights into Asteraceae palaeo-polyploidization history and plant inulin production.</title>
        <authorList>
            <person name="Fan W."/>
            <person name="Wang S."/>
            <person name="Wang H."/>
            <person name="Wang A."/>
            <person name="Jiang F."/>
            <person name="Liu H."/>
            <person name="Zhao H."/>
            <person name="Xu D."/>
            <person name="Zhang Y."/>
        </authorList>
    </citation>
    <scope>NUCLEOTIDE SEQUENCE [LARGE SCALE GENOMIC DNA]</scope>
    <source>
        <strain evidence="2">cv. Niubang</strain>
    </source>
</reference>
<evidence type="ECO:0000313" key="1">
    <source>
        <dbReference type="EMBL" id="KAI3727982.1"/>
    </source>
</evidence>
<evidence type="ECO:0000313" key="2">
    <source>
        <dbReference type="Proteomes" id="UP001055879"/>
    </source>
</evidence>
<dbReference type="EMBL" id="CM042051">
    <property type="protein sequence ID" value="KAI3727982.1"/>
    <property type="molecule type" value="Genomic_DNA"/>
</dbReference>
<gene>
    <name evidence="1" type="ORF">L6452_16606</name>
</gene>
<dbReference type="Proteomes" id="UP001055879">
    <property type="component" value="Linkage Group LG05"/>
</dbReference>
<comment type="caution">
    <text evidence="1">The sequence shown here is derived from an EMBL/GenBank/DDBJ whole genome shotgun (WGS) entry which is preliminary data.</text>
</comment>
<name>A0ACB9C0Z7_ARCLA</name>
<sequence>MGFGQIASAFFMADMLVSRYGFEDSLKMVSDARKKPTTQKKATTATKRGGKATVVVASKKVEVIGKVNGS</sequence>
<organism evidence="1 2">
    <name type="scientific">Arctium lappa</name>
    <name type="common">Greater burdock</name>
    <name type="synonym">Lappa major</name>
    <dbReference type="NCBI Taxonomy" id="4217"/>
    <lineage>
        <taxon>Eukaryota</taxon>
        <taxon>Viridiplantae</taxon>
        <taxon>Streptophyta</taxon>
        <taxon>Embryophyta</taxon>
        <taxon>Tracheophyta</taxon>
        <taxon>Spermatophyta</taxon>
        <taxon>Magnoliopsida</taxon>
        <taxon>eudicotyledons</taxon>
        <taxon>Gunneridae</taxon>
        <taxon>Pentapetalae</taxon>
        <taxon>asterids</taxon>
        <taxon>campanulids</taxon>
        <taxon>Asterales</taxon>
        <taxon>Asteraceae</taxon>
        <taxon>Carduoideae</taxon>
        <taxon>Cardueae</taxon>
        <taxon>Arctiinae</taxon>
        <taxon>Arctium</taxon>
    </lineage>
</organism>
<accession>A0ACB9C0Z7</accession>
<reference evidence="1 2" key="2">
    <citation type="journal article" date="2022" name="Mol. Ecol. Resour.">
        <title>The genomes of chicory, endive, great burdock and yacon provide insights into Asteraceae paleo-polyploidization history and plant inulin production.</title>
        <authorList>
            <person name="Fan W."/>
            <person name="Wang S."/>
            <person name="Wang H."/>
            <person name="Wang A."/>
            <person name="Jiang F."/>
            <person name="Liu H."/>
            <person name="Zhao H."/>
            <person name="Xu D."/>
            <person name="Zhang Y."/>
        </authorList>
    </citation>
    <scope>NUCLEOTIDE SEQUENCE [LARGE SCALE GENOMIC DNA]</scope>
    <source>
        <strain evidence="2">cv. Niubang</strain>
    </source>
</reference>
<protein>
    <submittedName>
        <fullName evidence="1">Uncharacterized protein</fullName>
    </submittedName>
</protein>
<keyword evidence="2" id="KW-1185">Reference proteome</keyword>
<proteinExistence type="predicted"/>